<dbReference type="AlphaFoldDB" id="A0AAN9K3A5"/>
<comment type="caution">
    <text evidence="1">The sequence shown here is derived from an EMBL/GenBank/DDBJ whole genome shotgun (WGS) entry which is preliminary data.</text>
</comment>
<reference evidence="1 2" key="1">
    <citation type="submission" date="2024-01" db="EMBL/GenBank/DDBJ databases">
        <title>The genomes of 5 underutilized Papilionoideae crops provide insights into root nodulation and disease resistanc.</title>
        <authorList>
            <person name="Jiang F."/>
        </authorList>
    </citation>
    <scope>NUCLEOTIDE SEQUENCE [LARGE SCALE GENOMIC DNA]</scope>
    <source>
        <strain evidence="1">LVBAO_FW01</strain>
        <tissue evidence="1">Leaves</tissue>
    </source>
</reference>
<evidence type="ECO:0000313" key="1">
    <source>
        <dbReference type="EMBL" id="KAK7308379.1"/>
    </source>
</evidence>
<organism evidence="1 2">
    <name type="scientific">Canavalia gladiata</name>
    <name type="common">Sword bean</name>
    <name type="synonym">Dolichos gladiatus</name>
    <dbReference type="NCBI Taxonomy" id="3824"/>
    <lineage>
        <taxon>Eukaryota</taxon>
        <taxon>Viridiplantae</taxon>
        <taxon>Streptophyta</taxon>
        <taxon>Embryophyta</taxon>
        <taxon>Tracheophyta</taxon>
        <taxon>Spermatophyta</taxon>
        <taxon>Magnoliopsida</taxon>
        <taxon>eudicotyledons</taxon>
        <taxon>Gunneridae</taxon>
        <taxon>Pentapetalae</taxon>
        <taxon>rosids</taxon>
        <taxon>fabids</taxon>
        <taxon>Fabales</taxon>
        <taxon>Fabaceae</taxon>
        <taxon>Papilionoideae</taxon>
        <taxon>50 kb inversion clade</taxon>
        <taxon>NPAAA clade</taxon>
        <taxon>indigoferoid/millettioid clade</taxon>
        <taxon>Phaseoleae</taxon>
        <taxon>Canavalia</taxon>
    </lineage>
</organism>
<sequence length="115" mass="12821">MKLPRPLSFVPSFQGLVFAPSISDHVWSACQSWVPSSFPHSRPVPPRSLNVRKLQARLAARRSRPCYARIQTKDDLSMDQGLYLLDLMLFGGRTSASLGAIHIRARGEDKSSEQA</sequence>
<protein>
    <submittedName>
        <fullName evidence="1">Uncharacterized protein</fullName>
    </submittedName>
</protein>
<accession>A0AAN9K3A5</accession>
<name>A0AAN9K3A5_CANGL</name>
<evidence type="ECO:0000313" key="2">
    <source>
        <dbReference type="Proteomes" id="UP001367508"/>
    </source>
</evidence>
<dbReference type="EMBL" id="JAYMYQ010000010">
    <property type="protein sequence ID" value="KAK7308379.1"/>
    <property type="molecule type" value="Genomic_DNA"/>
</dbReference>
<dbReference type="Proteomes" id="UP001367508">
    <property type="component" value="Unassembled WGS sequence"/>
</dbReference>
<gene>
    <name evidence="1" type="ORF">VNO77_41983</name>
</gene>
<keyword evidence="2" id="KW-1185">Reference proteome</keyword>
<proteinExistence type="predicted"/>